<dbReference type="InterPro" id="IPR049179">
    <property type="entry name" value="T2SSK_SAM-like_2nd"/>
</dbReference>
<dbReference type="PANTHER" id="PTHR38831:SF1">
    <property type="entry name" value="TYPE II SECRETION SYSTEM PROTEIN K-RELATED"/>
    <property type="match status" value="1"/>
</dbReference>
<dbReference type="InterPro" id="IPR010994">
    <property type="entry name" value="RuvA_2-like"/>
</dbReference>
<feature type="domain" description="T2SS protein K second SAM-like" evidence="1">
    <location>
        <begin position="149"/>
        <end position="197"/>
    </location>
</feature>
<gene>
    <name evidence="2" type="ORF">DN92_04045</name>
</gene>
<dbReference type="EMBL" id="CP028940">
    <property type="protein sequence ID" value="QKM60283.1"/>
    <property type="molecule type" value="Genomic_DNA"/>
</dbReference>
<dbReference type="GO" id="GO:0009306">
    <property type="term" value="P:protein secretion"/>
    <property type="evidence" value="ECO:0007669"/>
    <property type="project" value="InterPro"/>
</dbReference>
<proteinExistence type="predicted"/>
<dbReference type="GO" id="GO:0016020">
    <property type="term" value="C:membrane"/>
    <property type="evidence" value="ECO:0007669"/>
    <property type="project" value="InterPro"/>
</dbReference>
<dbReference type="NCBIfam" id="NF037980">
    <property type="entry name" value="T2SS_GspK"/>
    <property type="match status" value="1"/>
</dbReference>
<dbReference type="SUPFAM" id="SSF158544">
    <property type="entry name" value="GspK insert domain-like"/>
    <property type="match status" value="1"/>
</dbReference>
<dbReference type="PIRSF" id="PIRSF002786">
    <property type="entry name" value="XcpX"/>
    <property type="match status" value="1"/>
</dbReference>
<dbReference type="PANTHER" id="PTHR38831">
    <property type="entry name" value="TYPE II SECRETION SYSTEM PROTEIN K"/>
    <property type="match status" value="1"/>
</dbReference>
<reference evidence="2 3" key="1">
    <citation type="submission" date="2018-04" db="EMBL/GenBank/DDBJ databases">
        <title>Polynucleobacter sp. UK-Long2-W17 genome.</title>
        <authorList>
            <person name="Hahn M.W."/>
        </authorList>
    </citation>
    <scope>NUCLEOTIDE SEQUENCE [LARGE SCALE GENOMIC DNA]</scope>
    <source>
        <strain evidence="2 3">UK-Long2-W17</strain>
    </source>
</reference>
<sequence length="261" mass="28450">MQRAAIDFARLVLVEDQRTSQYDHLGEAWALPLADGKVADFLKNTDVPDEIAAVSLQGQLIDAQSRFNLSNLWDKGFKTINPAGVQEYGRLLETLGLDKGLAQQTAQGILQTDMPVYDLEGLLRLTYYNSDILEKIRSFVVVLPTLTSVNVNTAPPEVLMAAIPGLSRSAAGAFVQLRATAPIKSVDEITGLLNKLGSAQGITIDASLVDVRSQYWLARSEIRMGRGIFANSALIQRSQNPLSSGNFTQVIWSKTGKMAVE</sequence>
<dbReference type="SUPFAM" id="SSF47781">
    <property type="entry name" value="RuvA domain 2-like"/>
    <property type="match status" value="1"/>
</dbReference>
<keyword evidence="3" id="KW-1185">Reference proteome</keyword>
<dbReference type="Gene3D" id="3.30.1300.30">
    <property type="entry name" value="GSPII I/J protein-like"/>
    <property type="match status" value="1"/>
</dbReference>
<organism evidence="2 3">
    <name type="scientific">Polynucleobacter arcticus</name>
    <dbReference type="NCBI Taxonomy" id="1743165"/>
    <lineage>
        <taxon>Bacteria</taxon>
        <taxon>Pseudomonadati</taxon>
        <taxon>Pseudomonadota</taxon>
        <taxon>Betaproteobacteria</taxon>
        <taxon>Burkholderiales</taxon>
        <taxon>Burkholderiaceae</taxon>
        <taxon>Polynucleobacter</taxon>
    </lineage>
</organism>
<dbReference type="Pfam" id="PF03934">
    <property type="entry name" value="T2SSK"/>
    <property type="match status" value="1"/>
</dbReference>
<evidence type="ECO:0000313" key="3">
    <source>
        <dbReference type="Proteomes" id="UP000501090"/>
    </source>
</evidence>
<protein>
    <recommendedName>
        <fullName evidence="1">T2SS protein K second SAM-like domain-containing protein</fullName>
    </recommendedName>
</protein>
<dbReference type="InterPro" id="IPR005628">
    <property type="entry name" value="GspK"/>
</dbReference>
<dbReference type="AlphaFoldDB" id="A0A6M9PWF8"/>
<evidence type="ECO:0000259" key="1">
    <source>
        <dbReference type="Pfam" id="PF03934"/>
    </source>
</evidence>
<name>A0A6M9PWF8_9BURK</name>
<dbReference type="KEGG" id="pard:DN92_04045"/>
<accession>A0A6M9PWF8</accession>
<dbReference type="InterPro" id="IPR038072">
    <property type="entry name" value="GspK_central_sf"/>
</dbReference>
<evidence type="ECO:0000313" key="2">
    <source>
        <dbReference type="EMBL" id="QKM60283.1"/>
    </source>
</evidence>
<dbReference type="Proteomes" id="UP000501090">
    <property type="component" value="Chromosome"/>
</dbReference>